<organism evidence="1 2">
    <name type="scientific">Vararia minispora EC-137</name>
    <dbReference type="NCBI Taxonomy" id="1314806"/>
    <lineage>
        <taxon>Eukaryota</taxon>
        <taxon>Fungi</taxon>
        <taxon>Dikarya</taxon>
        <taxon>Basidiomycota</taxon>
        <taxon>Agaricomycotina</taxon>
        <taxon>Agaricomycetes</taxon>
        <taxon>Russulales</taxon>
        <taxon>Lachnocladiaceae</taxon>
        <taxon>Vararia</taxon>
    </lineage>
</organism>
<proteinExistence type="predicted"/>
<reference evidence="1" key="2">
    <citation type="journal article" date="2022" name="New Phytol.">
        <title>Evolutionary transition to the ectomycorrhizal habit in the genomes of a hyperdiverse lineage of mushroom-forming fungi.</title>
        <authorList>
            <person name="Looney B."/>
            <person name="Miyauchi S."/>
            <person name="Morin E."/>
            <person name="Drula E."/>
            <person name="Courty P.E."/>
            <person name="Kohler A."/>
            <person name="Kuo A."/>
            <person name="LaButti K."/>
            <person name="Pangilinan J."/>
            <person name="Lipzen A."/>
            <person name="Riley R."/>
            <person name="Andreopoulos W."/>
            <person name="He G."/>
            <person name="Johnson J."/>
            <person name="Nolan M."/>
            <person name="Tritt A."/>
            <person name="Barry K.W."/>
            <person name="Grigoriev I.V."/>
            <person name="Nagy L.G."/>
            <person name="Hibbett D."/>
            <person name="Henrissat B."/>
            <person name="Matheny P.B."/>
            <person name="Labbe J."/>
            <person name="Martin F.M."/>
        </authorList>
    </citation>
    <scope>NUCLEOTIDE SEQUENCE</scope>
    <source>
        <strain evidence="1">EC-137</strain>
    </source>
</reference>
<gene>
    <name evidence="1" type="ORF">K488DRAFT_58408</name>
</gene>
<name>A0ACB8Q9U7_9AGAM</name>
<dbReference type="Proteomes" id="UP000814128">
    <property type="component" value="Unassembled WGS sequence"/>
</dbReference>
<protein>
    <submittedName>
        <fullName evidence="1">Uncharacterized protein</fullName>
    </submittedName>
</protein>
<evidence type="ECO:0000313" key="2">
    <source>
        <dbReference type="Proteomes" id="UP000814128"/>
    </source>
</evidence>
<evidence type="ECO:0000313" key="1">
    <source>
        <dbReference type="EMBL" id="KAI0028512.1"/>
    </source>
</evidence>
<dbReference type="EMBL" id="MU273746">
    <property type="protein sequence ID" value="KAI0028512.1"/>
    <property type="molecule type" value="Genomic_DNA"/>
</dbReference>
<sequence>MALSLKILPSSSCVDMYGSPDQTCTYSISGHVVICLAASSGLLSRQGPSRFQLQSLSLTFEGQSELVTEPTGYAGARLFTVTDELVQQPYELYDEGYDATEWHVTFDLRLPGWLPPTDVFGDCHQSPPGTQYALYASARICSLGSSSSWISLCTPSVFRYKTVEALPCPVVINRYAIPPLADSTWPMTRFSVTPLPKDEQPHRSLSATGIPIDIFKQLEVIVSIPQRVSVDQETLPLSLRFRAPNMPADIATRFTISEFTVMLDQSDRYRRVQCLSLTKHPIPRASLQPPHRSLRHPHPVRALYEMGVCTAAENVILQDTFTLLRDAHKVKFCVDNGMPLLCIARPESWFTMRTSVPFTKNSIERGRWTGSHCIRPTGAGPFLETRHSLQISLACELTGIDGEPTLRERLQFSLPVEFVRTRAAHSSASAYEAAANAIAMPPLVPYDLPVYSHLYHSNGDRKIDHSEQLPQYSPNPDGACALLTDTDDAAVHK</sequence>
<accession>A0ACB8Q9U7</accession>
<reference evidence="1" key="1">
    <citation type="submission" date="2021-02" db="EMBL/GenBank/DDBJ databases">
        <authorList>
            <consortium name="DOE Joint Genome Institute"/>
            <person name="Ahrendt S."/>
            <person name="Looney B.P."/>
            <person name="Miyauchi S."/>
            <person name="Morin E."/>
            <person name="Drula E."/>
            <person name="Courty P.E."/>
            <person name="Chicoki N."/>
            <person name="Fauchery L."/>
            <person name="Kohler A."/>
            <person name="Kuo A."/>
            <person name="Labutti K."/>
            <person name="Pangilinan J."/>
            <person name="Lipzen A."/>
            <person name="Riley R."/>
            <person name="Andreopoulos W."/>
            <person name="He G."/>
            <person name="Johnson J."/>
            <person name="Barry K.W."/>
            <person name="Grigoriev I.V."/>
            <person name="Nagy L."/>
            <person name="Hibbett D."/>
            <person name="Henrissat B."/>
            <person name="Matheny P.B."/>
            <person name="Labbe J."/>
            <person name="Martin F."/>
        </authorList>
    </citation>
    <scope>NUCLEOTIDE SEQUENCE</scope>
    <source>
        <strain evidence="1">EC-137</strain>
    </source>
</reference>
<keyword evidence="2" id="KW-1185">Reference proteome</keyword>
<comment type="caution">
    <text evidence="1">The sequence shown here is derived from an EMBL/GenBank/DDBJ whole genome shotgun (WGS) entry which is preliminary data.</text>
</comment>